<dbReference type="PANTHER" id="PTHR39517:SF1">
    <property type="entry name" value="LIPID-A-DISACCHARIDE SYNTHASE"/>
    <property type="match status" value="1"/>
</dbReference>
<dbReference type="AlphaFoldDB" id="A0A388T9S3"/>
<dbReference type="InterPro" id="IPR019994">
    <property type="entry name" value="Lipid-A-disac_synthase-rel_put"/>
</dbReference>
<dbReference type="GO" id="GO:0016740">
    <property type="term" value="F:transferase activity"/>
    <property type="evidence" value="ECO:0007669"/>
    <property type="project" value="UniProtKB-KW"/>
</dbReference>
<keyword evidence="2" id="KW-1185">Reference proteome</keyword>
<gene>
    <name evidence="1" type="ORF">NO1_0411</name>
</gene>
<name>A0A388T9S3_TERA1</name>
<dbReference type="EMBL" id="BGZN01000004">
    <property type="protein sequence ID" value="GBR72955.1"/>
    <property type="molecule type" value="Genomic_DNA"/>
</dbReference>
<accession>A0A388T9S3</accession>
<protein>
    <submittedName>
        <fullName evidence="1">Glycosyl transferase GTB-type super family</fullName>
    </submittedName>
</protein>
<keyword evidence="1" id="KW-0808">Transferase</keyword>
<proteinExistence type="predicted"/>
<sequence length="397" mass="44546">MKRNILVISNGRGEDSIAVTLLENLKKVLRKEELSEDDLNIIALPLVGEGLLYKNAGYSTAATWDDLPSHGFFSVFSFLRDLRHGLLDNWRKQAEIIRREAQTADLILTVGDIWPVLLASLYGRRKKIVHMATAASIYIRRYSLPELWLFKKYVSCVICRDLPTCAELQKFSVNAFYAGNPMLDDPILRSTNTNLGLDKKRRRLVLIPSSRADAYGNILRMLNVVKHFSVKNNFQFVISLSPNLNLDRLRLALNKSDWSLFDLRHKKTPIVAELLSRNSAQVYVVHGYFRECLNEASLVIGMTGTGNEQIAGLGIPLVLLKGKSAAASRGRLRHYKKLLDGAVFAPRGSDERIARAVTELLASSKKLQSMADAGRARLGAAGGSHFIARKIWYYLYA</sequence>
<dbReference type="SUPFAM" id="SSF53756">
    <property type="entry name" value="UDP-Glycosyltransferase/glycogen phosphorylase"/>
    <property type="match status" value="1"/>
</dbReference>
<comment type="caution">
    <text evidence="1">The sequence shown here is derived from an EMBL/GenBank/DDBJ whole genome shotgun (WGS) entry which is preliminary data.</text>
</comment>
<organism evidence="1 2">
    <name type="scientific">Termititenax aidoneus</name>
    <dbReference type="NCBI Taxonomy" id="2218524"/>
    <lineage>
        <taxon>Bacteria</taxon>
        <taxon>Bacillati</taxon>
        <taxon>Candidatus Margulisiibacteriota</taxon>
        <taxon>Candidatus Termititenacia</taxon>
        <taxon>Candidatus Termititenacales</taxon>
        <taxon>Candidatus Termititenacaceae</taxon>
        <taxon>Candidatus Termititenax</taxon>
    </lineage>
</organism>
<dbReference type="PANTHER" id="PTHR39517">
    <property type="entry name" value="SLL0192 PROTEIN"/>
    <property type="match status" value="1"/>
</dbReference>
<dbReference type="NCBIfam" id="TIGR03492">
    <property type="entry name" value="lipid-A-disaccharide synthase-related protein"/>
    <property type="match status" value="1"/>
</dbReference>
<dbReference type="Proteomes" id="UP000269352">
    <property type="component" value="Unassembled WGS sequence"/>
</dbReference>
<reference evidence="1 2" key="1">
    <citation type="journal article" date="2019" name="ISME J.">
        <title>Genome analyses of uncultured TG2/ZB3 bacteria in 'Margulisbacteria' specifically attached to ectosymbiotic spirochetes of protists in the termite gut.</title>
        <authorList>
            <person name="Utami Y.D."/>
            <person name="Kuwahara H."/>
            <person name="Igai K."/>
            <person name="Murakami T."/>
            <person name="Sugaya K."/>
            <person name="Morikawa T."/>
            <person name="Nagura Y."/>
            <person name="Yuki M."/>
            <person name="Deevong P."/>
            <person name="Inoue T."/>
            <person name="Kihara K."/>
            <person name="Lo N."/>
            <person name="Yamada A."/>
            <person name="Ohkuma M."/>
            <person name="Hongoh Y."/>
        </authorList>
    </citation>
    <scope>NUCLEOTIDE SEQUENCE [LARGE SCALE GENOMIC DNA]</scope>
    <source>
        <strain evidence="1">NkOx7-01</strain>
    </source>
</reference>
<evidence type="ECO:0000313" key="1">
    <source>
        <dbReference type="EMBL" id="GBR72955.1"/>
    </source>
</evidence>
<evidence type="ECO:0000313" key="2">
    <source>
        <dbReference type="Proteomes" id="UP000269352"/>
    </source>
</evidence>